<accession>A0A5B7FE46</accession>
<name>A0A5B7FE46_PORTR</name>
<proteinExistence type="predicted"/>
<feature type="compositionally biased region" description="Basic and acidic residues" evidence="1">
    <location>
        <begin position="39"/>
        <end position="54"/>
    </location>
</feature>
<evidence type="ECO:0000256" key="1">
    <source>
        <dbReference type="SAM" id="MobiDB-lite"/>
    </source>
</evidence>
<dbReference type="Proteomes" id="UP000324222">
    <property type="component" value="Unassembled WGS sequence"/>
</dbReference>
<dbReference type="EMBL" id="VSRR010005568">
    <property type="protein sequence ID" value="MPC42784.1"/>
    <property type="molecule type" value="Genomic_DNA"/>
</dbReference>
<feature type="region of interest" description="Disordered" evidence="1">
    <location>
        <begin position="39"/>
        <end position="75"/>
    </location>
</feature>
<keyword evidence="3" id="KW-1185">Reference proteome</keyword>
<evidence type="ECO:0000313" key="2">
    <source>
        <dbReference type="EMBL" id="MPC42784.1"/>
    </source>
</evidence>
<dbReference type="AlphaFoldDB" id="A0A5B7FE46"/>
<evidence type="ECO:0000313" key="3">
    <source>
        <dbReference type="Proteomes" id="UP000324222"/>
    </source>
</evidence>
<sequence>MTCSYTLYTSPNHSHELSGVSLPITRQIRIPAIACLRKHSDSSRRRSKEGDVKVKGAGAAEDTFPPARHAGRRRYGPTDEGVAIAVMGQNGYCSVVRILLPLS</sequence>
<gene>
    <name evidence="2" type="ORF">E2C01_036415</name>
</gene>
<reference evidence="2 3" key="1">
    <citation type="submission" date="2019-05" db="EMBL/GenBank/DDBJ databases">
        <title>Another draft genome of Portunus trituberculatus and its Hox gene families provides insights of decapod evolution.</title>
        <authorList>
            <person name="Jeong J.-H."/>
            <person name="Song I."/>
            <person name="Kim S."/>
            <person name="Choi T."/>
            <person name="Kim D."/>
            <person name="Ryu S."/>
            <person name="Kim W."/>
        </authorList>
    </citation>
    <scope>NUCLEOTIDE SEQUENCE [LARGE SCALE GENOMIC DNA]</scope>
    <source>
        <tissue evidence="2">Muscle</tissue>
    </source>
</reference>
<organism evidence="2 3">
    <name type="scientific">Portunus trituberculatus</name>
    <name type="common">Swimming crab</name>
    <name type="synonym">Neptunus trituberculatus</name>
    <dbReference type="NCBI Taxonomy" id="210409"/>
    <lineage>
        <taxon>Eukaryota</taxon>
        <taxon>Metazoa</taxon>
        <taxon>Ecdysozoa</taxon>
        <taxon>Arthropoda</taxon>
        <taxon>Crustacea</taxon>
        <taxon>Multicrustacea</taxon>
        <taxon>Malacostraca</taxon>
        <taxon>Eumalacostraca</taxon>
        <taxon>Eucarida</taxon>
        <taxon>Decapoda</taxon>
        <taxon>Pleocyemata</taxon>
        <taxon>Brachyura</taxon>
        <taxon>Eubrachyura</taxon>
        <taxon>Portunoidea</taxon>
        <taxon>Portunidae</taxon>
        <taxon>Portuninae</taxon>
        <taxon>Portunus</taxon>
    </lineage>
</organism>
<protein>
    <submittedName>
        <fullName evidence="2">Uncharacterized protein</fullName>
    </submittedName>
</protein>
<comment type="caution">
    <text evidence="2">The sequence shown here is derived from an EMBL/GenBank/DDBJ whole genome shotgun (WGS) entry which is preliminary data.</text>
</comment>